<dbReference type="EC" id="2.7.13.3" evidence="2"/>
<keyword evidence="7" id="KW-0067">ATP-binding</keyword>
<dbReference type="PANTHER" id="PTHR24421">
    <property type="entry name" value="NITRATE/NITRITE SENSOR PROTEIN NARX-RELATED"/>
    <property type="match status" value="1"/>
</dbReference>
<keyword evidence="5" id="KW-0547">Nucleotide-binding</keyword>
<dbReference type="GO" id="GO:0005524">
    <property type="term" value="F:ATP binding"/>
    <property type="evidence" value="ECO:0007669"/>
    <property type="project" value="UniProtKB-KW"/>
</dbReference>
<dbReference type="GO" id="GO:0016020">
    <property type="term" value="C:membrane"/>
    <property type="evidence" value="ECO:0007669"/>
    <property type="project" value="InterPro"/>
</dbReference>
<dbReference type="PANTHER" id="PTHR24421:SF10">
    <property type="entry name" value="NITRATE_NITRITE SENSOR PROTEIN NARQ"/>
    <property type="match status" value="1"/>
</dbReference>
<evidence type="ECO:0000313" key="11">
    <source>
        <dbReference type="EMBL" id="GIJ72901.1"/>
    </source>
</evidence>
<dbReference type="GO" id="GO:0000155">
    <property type="term" value="F:phosphorelay sensor kinase activity"/>
    <property type="evidence" value="ECO:0007669"/>
    <property type="project" value="InterPro"/>
</dbReference>
<dbReference type="GO" id="GO:0046983">
    <property type="term" value="F:protein dimerization activity"/>
    <property type="evidence" value="ECO:0007669"/>
    <property type="project" value="InterPro"/>
</dbReference>
<keyword evidence="8" id="KW-0902">Two-component regulatory system</keyword>
<organism evidence="11 12">
    <name type="scientific">Virgisporangium ochraceum</name>
    <dbReference type="NCBI Taxonomy" id="65505"/>
    <lineage>
        <taxon>Bacteria</taxon>
        <taxon>Bacillati</taxon>
        <taxon>Actinomycetota</taxon>
        <taxon>Actinomycetes</taxon>
        <taxon>Micromonosporales</taxon>
        <taxon>Micromonosporaceae</taxon>
        <taxon>Virgisporangium</taxon>
    </lineage>
</organism>
<keyword evidence="3" id="KW-0597">Phosphoprotein</keyword>
<keyword evidence="12" id="KW-1185">Reference proteome</keyword>
<feature type="domain" description="Signal transduction histidine kinase subgroup 3 dimerisation and phosphoacceptor" evidence="10">
    <location>
        <begin position="2"/>
        <end position="65"/>
    </location>
</feature>
<dbReference type="EMBL" id="BOPH01000105">
    <property type="protein sequence ID" value="GIJ72901.1"/>
    <property type="molecule type" value="Genomic_DNA"/>
</dbReference>
<sequence length="98" mass="10734">MRIAREPHDVVAHHMSVISVQANLAQYVFTTDPPTARAALDTVAAAGREAQQDLQHLLTVLRPSHETTDDRDLDTDLDRDGPPGLARLAAAPSRYRPT</sequence>
<feature type="region of interest" description="Disordered" evidence="9">
    <location>
        <begin position="61"/>
        <end position="98"/>
    </location>
</feature>
<evidence type="ECO:0000256" key="3">
    <source>
        <dbReference type="ARBA" id="ARBA00022553"/>
    </source>
</evidence>
<dbReference type="Gene3D" id="1.20.5.1930">
    <property type="match status" value="1"/>
</dbReference>
<evidence type="ECO:0000256" key="4">
    <source>
        <dbReference type="ARBA" id="ARBA00022679"/>
    </source>
</evidence>
<dbReference type="InterPro" id="IPR011712">
    <property type="entry name" value="Sig_transdc_His_kin_sub3_dim/P"/>
</dbReference>
<gene>
    <name evidence="11" type="ORF">Voc01_078180</name>
</gene>
<evidence type="ECO:0000313" key="12">
    <source>
        <dbReference type="Proteomes" id="UP000635606"/>
    </source>
</evidence>
<keyword evidence="4" id="KW-0808">Transferase</keyword>
<accession>A0A8J4A0F1</accession>
<dbReference type="AlphaFoldDB" id="A0A8J4A0F1"/>
<evidence type="ECO:0000256" key="5">
    <source>
        <dbReference type="ARBA" id="ARBA00022741"/>
    </source>
</evidence>
<name>A0A8J4A0F1_9ACTN</name>
<evidence type="ECO:0000256" key="1">
    <source>
        <dbReference type="ARBA" id="ARBA00000085"/>
    </source>
</evidence>
<dbReference type="Proteomes" id="UP000635606">
    <property type="component" value="Unassembled WGS sequence"/>
</dbReference>
<evidence type="ECO:0000256" key="8">
    <source>
        <dbReference type="ARBA" id="ARBA00023012"/>
    </source>
</evidence>
<evidence type="ECO:0000256" key="9">
    <source>
        <dbReference type="SAM" id="MobiDB-lite"/>
    </source>
</evidence>
<evidence type="ECO:0000256" key="7">
    <source>
        <dbReference type="ARBA" id="ARBA00022840"/>
    </source>
</evidence>
<comment type="caution">
    <text evidence="11">The sequence shown here is derived from an EMBL/GenBank/DDBJ whole genome shotgun (WGS) entry which is preliminary data.</text>
</comment>
<evidence type="ECO:0000259" key="10">
    <source>
        <dbReference type="Pfam" id="PF07730"/>
    </source>
</evidence>
<feature type="compositionally biased region" description="Low complexity" evidence="9">
    <location>
        <begin position="82"/>
        <end position="92"/>
    </location>
</feature>
<dbReference type="RefSeq" id="WP_203932726.1">
    <property type="nucleotide sequence ID" value="NZ_BOPH01000105.1"/>
</dbReference>
<keyword evidence="6" id="KW-0418">Kinase</keyword>
<dbReference type="InterPro" id="IPR050482">
    <property type="entry name" value="Sensor_HK_TwoCompSys"/>
</dbReference>
<evidence type="ECO:0000256" key="2">
    <source>
        <dbReference type="ARBA" id="ARBA00012438"/>
    </source>
</evidence>
<protein>
    <recommendedName>
        <fullName evidence="2">histidine kinase</fullName>
        <ecNumber evidence="2">2.7.13.3</ecNumber>
    </recommendedName>
</protein>
<dbReference type="Pfam" id="PF07730">
    <property type="entry name" value="HisKA_3"/>
    <property type="match status" value="1"/>
</dbReference>
<reference evidence="11" key="1">
    <citation type="submission" date="2021-01" db="EMBL/GenBank/DDBJ databases">
        <title>Whole genome shotgun sequence of Virgisporangium ochraceum NBRC 16418.</title>
        <authorList>
            <person name="Komaki H."/>
            <person name="Tamura T."/>
        </authorList>
    </citation>
    <scope>NUCLEOTIDE SEQUENCE</scope>
    <source>
        <strain evidence="11">NBRC 16418</strain>
    </source>
</reference>
<comment type="catalytic activity">
    <reaction evidence="1">
        <text>ATP + protein L-histidine = ADP + protein N-phospho-L-histidine.</text>
        <dbReference type="EC" id="2.7.13.3"/>
    </reaction>
</comment>
<proteinExistence type="predicted"/>
<feature type="compositionally biased region" description="Basic and acidic residues" evidence="9">
    <location>
        <begin position="63"/>
        <end position="81"/>
    </location>
</feature>
<evidence type="ECO:0000256" key="6">
    <source>
        <dbReference type="ARBA" id="ARBA00022777"/>
    </source>
</evidence>